<comment type="caution">
    <text evidence="1">The sequence shown here is derived from an EMBL/GenBank/DDBJ whole genome shotgun (WGS) entry which is preliminary data.</text>
</comment>
<protein>
    <submittedName>
        <fullName evidence="1">Uncharacterized protein</fullName>
    </submittedName>
</protein>
<gene>
    <name evidence="1" type="ORF">H9890_08905</name>
</gene>
<organism evidence="1 2">
    <name type="scientific">Candidatus Faecalibacterium intestinigallinarum</name>
    <dbReference type="NCBI Taxonomy" id="2838581"/>
    <lineage>
        <taxon>Bacteria</taxon>
        <taxon>Bacillati</taxon>
        <taxon>Bacillota</taxon>
        <taxon>Clostridia</taxon>
        <taxon>Eubacteriales</taxon>
        <taxon>Oscillospiraceae</taxon>
        <taxon>Faecalibacterium</taxon>
    </lineage>
</organism>
<sequence>MNKTKPTLARQTYEKVCAIETILNRLLADSRTPVSGPLVPERPLYLATAGPEMPLSVIRLEDASDYLPCFDEADLLYGIPGLPILMSYCPEQIMDIGEESYLVGPMIFFRIDHIGNTVSLQVADLYQLAEFLEEHSVILMQGVESFVAIQLD</sequence>
<dbReference type="AlphaFoldDB" id="A0A9D1QB47"/>
<reference evidence="1" key="1">
    <citation type="journal article" date="2021" name="PeerJ">
        <title>Extensive microbial diversity within the chicken gut microbiome revealed by metagenomics and culture.</title>
        <authorList>
            <person name="Gilroy R."/>
            <person name="Ravi A."/>
            <person name="Getino M."/>
            <person name="Pursley I."/>
            <person name="Horton D.L."/>
            <person name="Alikhan N.F."/>
            <person name="Baker D."/>
            <person name="Gharbi K."/>
            <person name="Hall N."/>
            <person name="Watson M."/>
            <person name="Adriaenssens E.M."/>
            <person name="Foster-Nyarko E."/>
            <person name="Jarju S."/>
            <person name="Secka A."/>
            <person name="Antonio M."/>
            <person name="Oren A."/>
            <person name="Chaudhuri R.R."/>
            <person name="La Ragione R."/>
            <person name="Hildebrand F."/>
            <person name="Pallen M.J."/>
        </authorList>
    </citation>
    <scope>NUCLEOTIDE SEQUENCE</scope>
    <source>
        <strain evidence="1">ChiHcolR34-3080</strain>
    </source>
</reference>
<evidence type="ECO:0000313" key="2">
    <source>
        <dbReference type="Proteomes" id="UP000823933"/>
    </source>
</evidence>
<dbReference type="EMBL" id="DXHQ01000103">
    <property type="protein sequence ID" value="HIW09501.1"/>
    <property type="molecule type" value="Genomic_DNA"/>
</dbReference>
<evidence type="ECO:0000313" key="1">
    <source>
        <dbReference type="EMBL" id="HIW09501.1"/>
    </source>
</evidence>
<dbReference type="Proteomes" id="UP000823933">
    <property type="component" value="Unassembled WGS sequence"/>
</dbReference>
<reference evidence="1" key="2">
    <citation type="submission" date="2021-04" db="EMBL/GenBank/DDBJ databases">
        <authorList>
            <person name="Gilroy R."/>
        </authorList>
    </citation>
    <scope>NUCLEOTIDE SEQUENCE</scope>
    <source>
        <strain evidence="1">ChiHcolR34-3080</strain>
    </source>
</reference>
<proteinExistence type="predicted"/>
<name>A0A9D1QB47_9FIRM</name>
<accession>A0A9D1QB47</accession>